<dbReference type="GO" id="GO:0022890">
    <property type="term" value="F:inorganic cation transmembrane transporter activity"/>
    <property type="evidence" value="ECO:0007669"/>
    <property type="project" value="UniProtKB-UniRule"/>
</dbReference>
<evidence type="ECO:0000259" key="11">
    <source>
        <dbReference type="Pfam" id="PF01769"/>
    </source>
</evidence>
<comment type="subcellular location">
    <subcellularLocation>
        <location evidence="1 9">Membrane</location>
        <topology evidence="1 9">Multi-pass membrane protein</topology>
    </subcellularLocation>
</comment>
<dbReference type="PANTHER" id="PTHR16228:SF22">
    <property type="entry name" value="SOLUTE CARRIER FAMILY 41 MEMBER 3"/>
    <property type="match status" value="1"/>
</dbReference>
<evidence type="ECO:0000256" key="1">
    <source>
        <dbReference type="ARBA" id="ARBA00004141"/>
    </source>
</evidence>
<sequence length="483" mass="51813">MPGEDKPPQTRQRKKNKKSRSKGKSPSTGPGVVGSIEDQDDLLLPPVAPPPPKKEDKPKVSAAKVEDESSIAICLQVLFPYLLAGMGMVMAGQVLDNVQHWEVFKVITEVFILVPALVGLKGNLEMTLAARLSTAANTGQMDDPGKQWTMVCSNLALIQVQATVVGFLAAVAAICLGSFSRGGIELDQAAVLCASSIITAFVAALSLGLVMIGVIIGSRKVGINPDNVATPIAASLGDLITLSLLATVSTVLYEYIDVWYLSPLVCVLFLALIPLWVVLARRSPQISEVLRSGWQPVLVAMSISSFGGLILDKTVSDPNFKGMAVFTPVMNGVGGNLVAIQASRISTYLHFWSIPGVLPYKMRQHWPNPCITFFSSGVNSRSARVLLMLVVPGHLVFLYAISLLQGEEAPISVAFAICYLFAALLQVAILLYLADLIVRVMWRRSLDPDNFSIPYLTAVGDLLGTGFLALCFHSVSLVQNLGL</sequence>
<protein>
    <recommendedName>
        <fullName evidence="9">Solute carrier family 41 member</fullName>
    </recommendedName>
</protein>
<feature type="transmembrane region" description="Helical" evidence="9">
    <location>
        <begin position="156"/>
        <end position="177"/>
    </location>
</feature>
<dbReference type="Gene3D" id="1.10.357.20">
    <property type="entry name" value="SLC41 divalent cation transporters, integral membrane domain"/>
    <property type="match status" value="2"/>
</dbReference>
<evidence type="ECO:0000256" key="9">
    <source>
        <dbReference type="RuleBase" id="RU369007"/>
    </source>
</evidence>
<evidence type="ECO:0000256" key="10">
    <source>
        <dbReference type="SAM" id="MobiDB-lite"/>
    </source>
</evidence>
<keyword evidence="5 9" id="KW-0460">Magnesium</keyword>
<feature type="transmembrane region" description="Helical" evidence="9">
    <location>
        <begin position="292"/>
        <end position="311"/>
    </location>
</feature>
<feature type="transmembrane region" description="Helical" evidence="9">
    <location>
        <begin position="70"/>
        <end position="91"/>
    </location>
</feature>
<feature type="transmembrane region" description="Helical" evidence="9">
    <location>
        <begin position="455"/>
        <end position="475"/>
    </location>
</feature>
<feature type="region of interest" description="Disordered" evidence="10">
    <location>
        <begin position="1"/>
        <end position="62"/>
    </location>
</feature>
<dbReference type="InterPro" id="IPR036739">
    <property type="entry name" value="SLC41_membr_dom_sf"/>
</dbReference>
<feature type="compositionally biased region" description="Basic and acidic residues" evidence="10">
    <location>
        <begin position="52"/>
        <end position="62"/>
    </location>
</feature>
<feature type="compositionally biased region" description="Basic residues" evidence="10">
    <location>
        <begin position="11"/>
        <end position="23"/>
    </location>
</feature>
<comment type="function">
    <text evidence="9">Acts as a magnesium transporter.</text>
</comment>
<comment type="similarity">
    <text evidence="2 9">Belongs to the SLC41A transporter family.</text>
</comment>
<evidence type="ECO:0000256" key="8">
    <source>
        <dbReference type="ARBA" id="ARBA00023136"/>
    </source>
</evidence>
<accession>A0ABD2HC77</accession>
<evidence type="ECO:0000313" key="12">
    <source>
        <dbReference type="EMBL" id="KAL3063861.1"/>
    </source>
</evidence>
<dbReference type="GO" id="GO:0008324">
    <property type="term" value="F:monoatomic cation transmembrane transporter activity"/>
    <property type="evidence" value="ECO:0007669"/>
    <property type="project" value="UniProtKB-UniRule"/>
</dbReference>
<evidence type="ECO:0000256" key="2">
    <source>
        <dbReference type="ARBA" id="ARBA00009749"/>
    </source>
</evidence>
<dbReference type="PANTHER" id="PTHR16228">
    <property type="entry name" value="DIVALENT CATION TRANSPORTER SOLUTE CARRIER FAMILY 41"/>
    <property type="match status" value="1"/>
</dbReference>
<feature type="transmembrane region" description="Helical" evidence="9">
    <location>
        <begin position="385"/>
        <end position="405"/>
    </location>
</feature>
<feature type="transmembrane region" description="Helical" evidence="9">
    <location>
        <begin position="411"/>
        <end position="434"/>
    </location>
</feature>
<dbReference type="AlphaFoldDB" id="A0ABD2HC77"/>
<keyword evidence="3 9" id="KW-0813">Transport</keyword>
<reference evidence="12 13" key="2">
    <citation type="journal article" date="2024" name="G3 (Bethesda)">
        <title>The genome of the cryopelagic Antarctic bald notothen, Trematomus borchgrevinki.</title>
        <authorList>
            <person name="Rayamajhi N."/>
            <person name="Rivera-Colon A.G."/>
            <person name="Minhas B.F."/>
            <person name="Cheng C.C."/>
            <person name="Catchen J.M."/>
        </authorList>
    </citation>
    <scope>NUCLEOTIDE SEQUENCE [LARGE SCALE GENOMIC DNA]</scope>
    <source>
        <strain evidence="12">AGRC-2024</strain>
    </source>
</reference>
<dbReference type="InterPro" id="IPR045349">
    <property type="entry name" value="SLC41A1-3"/>
</dbReference>
<proteinExistence type="inferred from homology"/>
<gene>
    <name evidence="12" type="ORF">OYC64_000226</name>
</gene>
<feature type="domain" description="SLC41A/MgtE integral membrane" evidence="11">
    <location>
        <begin position="114"/>
        <end position="247"/>
    </location>
</feature>
<evidence type="ECO:0000256" key="6">
    <source>
        <dbReference type="ARBA" id="ARBA00022989"/>
    </source>
</evidence>
<dbReference type="GO" id="GO:0030001">
    <property type="term" value="P:metal ion transport"/>
    <property type="evidence" value="ECO:0007669"/>
    <property type="project" value="UniProtKB-UniRule"/>
</dbReference>
<keyword evidence="13" id="KW-1185">Reference proteome</keyword>
<dbReference type="GO" id="GO:0016020">
    <property type="term" value="C:membrane"/>
    <property type="evidence" value="ECO:0007669"/>
    <property type="project" value="UniProtKB-SubCell"/>
</dbReference>
<keyword evidence="6 9" id="KW-1133">Transmembrane helix</keyword>
<feature type="transmembrane region" description="Helical" evidence="9">
    <location>
        <begin position="228"/>
        <end position="253"/>
    </location>
</feature>
<organism evidence="12 13">
    <name type="scientific">Pagothenia borchgrevinki</name>
    <name type="common">Bald rockcod</name>
    <name type="synonym">Trematomus borchgrevinki</name>
    <dbReference type="NCBI Taxonomy" id="8213"/>
    <lineage>
        <taxon>Eukaryota</taxon>
        <taxon>Metazoa</taxon>
        <taxon>Chordata</taxon>
        <taxon>Craniata</taxon>
        <taxon>Vertebrata</taxon>
        <taxon>Euteleostomi</taxon>
        <taxon>Actinopterygii</taxon>
        <taxon>Neopterygii</taxon>
        <taxon>Teleostei</taxon>
        <taxon>Neoteleostei</taxon>
        <taxon>Acanthomorphata</taxon>
        <taxon>Eupercaria</taxon>
        <taxon>Perciformes</taxon>
        <taxon>Notothenioidei</taxon>
        <taxon>Nototheniidae</taxon>
        <taxon>Pagothenia</taxon>
    </lineage>
</organism>
<keyword evidence="8 9" id="KW-0472">Membrane</keyword>
<evidence type="ECO:0000313" key="13">
    <source>
        <dbReference type="Proteomes" id="UP001619887"/>
    </source>
</evidence>
<name>A0ABD2HC77_PAGBO</name>
<dbReference type="Pfam" id="PF01769">
    <property type="entry name" value="MgtE"/>
    <property type="match status" value="2"/>
</dbReference>
<evidence type="ECO:0000256" key="7">
    <source>
        <dbReference type="ARBA" id="ARBA00023065"/>
    </source>
</evidence>
<dbReference type="FunFam" id="1.10.357.20:FF:000002">
    <property type="entry name" value="Solute carrier family 41, member 2"/>
    <property type="match status" value="1"/>
</dbReference>
<evidence type="ECO:0000256" key="3">
    <source>
        <dbReference type="ARBA" id="ARBA00022448"/>
    </source>
</evidence>
<dbReference type="EMBL" id="JBIYXZ010002070">
    <property type="protein sequence ID" value="KAL3063861.1"/>
    <property type="molecule type" value="Genomic_DNA"/>
</dbReference>
<dbReference type="InterPro" id="IPR006667">
    <property type="entry name" value="SLC41_membr_dom"/>
</dbReference>
<keyword evidence="4 9" id="KW-0812">Transmembrane</keyword>
<reference evidence="12 13" key="1">
    <citation type="journal article" date="2022" name="G3 (Bethesda)">
        <title>Evaluating Illumina-, Nanopore-, and PacBio-based genome assembly strategies with the bald notothen, Trematomus borchgrevinki.</title>
        <authorList>
            <person name="Rayamajhi N."/>
            <person name="Cheng C.C."/>
            <person name="Catchen J.M."/>
        </authorList>
    </citation>
    <scope>NUCLEOTIDE SEQUENCE [LARGE SCALE GENOMIC DNA]</scope>
    <source>
        <strain evidence="12">AGRC-2024</strain>
    </source>
</reference>
<evidence type="ECO:0000256" key="5">
    <source>
        <dbReference type="ARBA" id="ARBA00022842"/>
    </source>
</evidence>
<dbReference type="SUPFAM" id="SSF161093">
    <property type="entry name" value="MgtE membrane domain-like"/>
    <property type="match status" value="2"/>
</dbReference>
<feature type="transmembrane region" description="Helical" evidence="9">
    <location>
        <begin position="189"/>
        <end position="216"/>
    </location>
</feature>
<evidence type="ECO:0000256" key="4">
    <source>
        <dbReference type="ARBA" id="ARBA00022692"/>
    </source>
</evidence>
<keyword evidence="7 9" id="KW-0406">Ion transport</keyword>
<dbReference type="Proteomes" id="UP001619887">
    <property type="component" value="Unassembled WGS sequence"/>
</dbReference>
<dbReference type="FunFam" id="1.10.357.20:FF:000001">
    <property type="entry name" value="Solute carrier family 41 member 2"/>
    <property type="match status" value="1"/>
</dbReference>
<feature type="transmembrane region" description="Helical" evidence="9">
    <location>
        <begin position="260"/>
        <end position="280"/>
    </location>
</feature>
<feature type="domain" description="SLC41A/MgtE integral membrane" evidence="11">
    <location>
        <begin position="327"/>
        <end position="470"/>
    </location>
</feature>
<comment type="caution">
    <text evidence="12">The sequence shown here is derived from an EMBL/GenBank/DDBJ whole genome shotgun (WGS) entry which is preliminary data.</text>
</comment>